<evidence type="ECO:0000256" key="2">
    <source>
        <dbReference type="ARBA" id="ARBA00009354"/>
    </source>
</evidence>
<feature type="compositionally biased region" description="Polar residues" evidence="10">
    <location>
        <begin position="487"/>
        <end position="519"/>
    </location>
</feature>
<evidence type="ECO:0000256" key="6">
    <source>
        <dbReference type="ARBA" id="ARBA00023159"/>
    </source>
</evidence>
<dbReference type="Proteomes" id="UP000826271">
    <property type="component" value="Unassembled WGS sequence"/>
</dbReference>
<dbReference type="PANTHER" id="PTHR48249">
    <property type="entry name" value="MEDIATOR OF RNA POLYMERASE II TRANSCRIPTION SUBUNIT 13"/>
    <property type="match status" value="1"/>
</dbReference>
<feature type="region of interest" description="Disordered" evidence="10">
    <location>
        <begin position="1721"/>
        <end position="1743"/>
    </location>
</feature>
<feature type="compositionally biased region" description="Low complexity" evidence="10">
    <location>
        <begin position="1569"/>
        <end position="1579"/>
    </location>
</feature>
<keyword evidence="15" id="KW-1185">Reference proteome</keyword>
<proteinExistence type="inferred from homology"/>
<feature type="region of interest" description="Disordered" evidence="10">
    <location>
        <begin position="432"/>
        <end position="522"/>
    </location>
</feature>
<keyword evidence="6 9" id="KW-0010">Activator</keyword>
<dbReference type="GO" id="GO:0016592">
    <property type="term" value="C:mediator complex"/>
    <property type="evidence" value="ECO:0007669"/>
    <property type="project" value="InterPro"/>
</dbReference>
<comment type="caution">
    <text evidence="14">The sequence shown here is derived from an EMBL/GenBank/DDBJ whole genome shotgun (WGS) entry which is preliminary data.</text>
</comment>
<comment type="similarity">
    <text evidence="2 9">Belongs to the Mediator complex subunit 13 family.</text>
</comment>
<dbReference type="Pfam" id="PF06333">
    <property type="entry name" value="Med13_C"/>
    <property type="match status" value="1"/>
</dbReference>
<keyword evidence="8 9" id="KW-0539">Nucleus</keyword>
<keyword evidence="7 9" id="KW-0804">Transcription</keyword>
<feature type="domain" description="MID" evidence="13">
    <location>
        <begin position="1210"/>
        <end position="1445"/>
    </location>
</feature>
<evidence type="ECO:0000259" key="13">
    <source>
        <dbReference type="Pfam" id="PF18296"/>
    </source>
</evidence>
<feature type="region of interest" description="Disordered" evidence="10">
    <location>
        <begin position="343"/>
        <end position="366"/>
    </location>
</feature>
<evidence type="ECO:0000256" key="4">
    <source>
        <dbReference type="ARBA" id="ARBA00022491"/>
    </source>
</evidence>
<feature type="region of interest" description="Disordered" evidence="10">
    <location>
        <begin position="1569"/>
        <end position="1593"/>
    </location>
</feature>
<protein>
    <recommendedName>
        <fullName evidence="3 9">Mediator of RNA polymerase II transcription subunit 13</fullName>
    </recommendedName>
</protein>
<keyword evidence="4 9" id="KW-0678">Repressor</keyword>
<dbReference type="GO" id="GO:0045944">
    <property type="term" value="P:positive regulation of transcription by RNA polymerase II"/>
    <property type="evidence" value="ECO:0007669"/>
    <property type="project" value="TreeGrafter"/>
</dbReference>
<dbReference type="InterPro" id="IPR041285">
    <property type="entry name" value="MID_MedPIWI"/>
</dbReference>
<evidence type="ECO:0000259" key="12">
    <source>
        <dbReference type="Pfam" id="PF11597"/>
    </source>
</evidence>
<organism evidence="14 15">
    <name type="scientific">Buddleja alternifolia</name>
    <dbReference type="NCBI Taxonomy" id="168488"/>
    <lineage>
        <taxon>Eukaryota</taxon>
        <taxon>Viridiplantae</taxon>
        <taxon>Streptophyta</taxon>
        <taxon>Embryophyta</taxon>
        <taxon>Tracheophyta</taxon>
        <taxon>Spermatophyta</taxon>
        <taxon>Magnoliopsida</taxon>
        <taxon>eudicotyledons</taxon>
        <taxon>Gunneridae</taxon>
        <taxon>Pentapetalae</taxon>
        <taxon>asterids</taxon>
        <taxon>lamiids</taxon>
        <taxon>Lamiales</taxon>
        <taxon>Scrophulariaceae</taxon>
        <taxon>Buddlejeae</taxon>
        <taxon>Buddleja</taxon>
    </lineage>
</organism>
<evidence type="ECO:0000256" key="7">
    <source>
        <dbReference type="ARBA" id="ARBA00023163"/>
    </source>
</evidence>
<sequence>MVLWKKPERGKFKLNMDEASKALSLVTGAGGAIRDSEGGLRMNYCITDRCFAVQFSGGLHQISWFQFLPHEFDFNPLPDKSVKVDQKDAATLPVLSAHLQLQKEGFLSTWTNSFMGPWDPSQGLHNPDEKIKLWLFLPGQHSSVIEKAQPAVAKLRALASGLWVAPGDSEEVAAALSQALRNCIERALRGLSYIRFGDVFSKYHPFTQNEELFRRGQPVAEFIFAATEETIFVHVIVSAKHVRALSSGDIEPFASSSSRRSNDRISVIVSPHGMRGKLTGCCPGDLVKQVYLSSGKFRGSNGIVGLPHHVAQGLVPGQPRGQNCYAEVTLGCYDKTVQQNTQSCNSVPQHHGTESPSARRGSQRWPSDKLPVCEKMFVYPVEAVLVPVMHASFARSSLKRFWLQNWVGPSLSGSSLFMNCFDFDSDDIVESRGGSSLEPSGYRSQHGYHSSNNSNSSSNCSISSSSSDSDSKALRAGDLEADADSVMSRQSGVSSLGQMQNDGLQSGSKRARNGTSESFGQAGMVLNPSMSDYGTMEVNNVSITGAANDQTGSNWGWDDDDRGMGMDIQALLSEFGDFGDFFENDALPFGEPPGTAESQDVMFPAPEGGEVGSSPSNTLMDVSDQMLLPVGFPTFDSFNHLQPPAPVEDLASKNQEATKSSTHGQVTCTLPSHSGEFDHVVKAEALMTFAPEYGAVETSKSEISSVIFRSPYVPKSCKVDSASSSNNYVYSATPPSSPCYDGSDGKSILPARMKACTERNESSSVSKSKKYYTHVESGKLQIAGSNNSFSKGEVGVGSSQYSVFGQTNTKPVSTKASDDSLRENNFLPSSRTALATEIECLVCQASMCRLRHTLLSSSNLSLGGLSGLSGNTSANQAHVDPSMVDNISIKAELKKKEIIPVRLAGDIDGGISDGPLSAPVGVWRSVGIPKVAKTSTPNLEVSQSIQHNSFIEEGMLSYGLRQPLQELLDGIALLVQQATSFVDVALDADCGDGPYGWLALQEQGRRGFSCGPSMVHAGCGGLLASCHSLDIAGMELVDPLSVEVQASLTISLLQSDIKAALKSAFSSIDGPLSVIDWCRGRNPSNESVMTCDGLSAESTASASECRDSSSTLSVGEPMSPSLSTAGGVPYLKVSITADGIRGDEAGERRSNLETSLSELDQQQCSRFRPTLSVVPFPSILVGYQDDWLKTSASSLQVWEKAPFEPYATTKNMTYYVVCPNIDPLTTAAADFFLQLGTVYETCKLGTHAPQSLGNEMEIDSGKLSHSGFVLLDCPQSMKIDSNNASMLGSISDYFLCLSNGWDLTSYLKTLSKVLKTLRLGSSMTMNAKEGNSGPCTVVYVVCPFPEPLSVLQTVVESSIAIGSVIRSSDKERRSMMHNQVAKALSYPAAADESLSNVLTLTGFSIPKLVLQIVTVDAIFRVTSPTLNELIILKEIAFTVYNKARRISRGVSSEMTPSLSVSGRSHPALMQMASPVPGMWKDCVGPRIVGPTSELDSSLRPGGWDNSWQTARSGTLGYDPNRTGDIFPLDDIRCLFEPLFILSEPGSLERGISPLLGNIADSSKLLSDDCSASSGSGDNGPISQPDSFDSDGFGSGHQKTLPSLHCCYGWTEDWRWIVCIWTDSRGELLDSYVYPFGGISSRQDTKGLQSLFIQILQQGCQILQACSPDVGIAKPRDLVITRIGCFFELECQEWQKALYSAGGSEVRKWSLQLRRSVPDGIPASSNGSLQQQQEMSPSPLYSSHSKASTFMKGGMGQPSSRKQLMGGHAVLDNSKGLLQWVQSISFVSVSIDHSLQLVFQADSTSSGASQGSATSGYLEGYTPVKSLGSTSASYVLIPSPSMRFLPPTVLQLPTCLTADSPPLAHLLHSKGSAIPLSTGFVVSKAVPSMRKDSRSSSKEEWPSILSVSLVDYYGSNQEKILKGVNKPVVRGITVNSDSTKDFEVETHVILETIAAELHALSWMTASPAYLERRSALPFHCDMVLRLRRLLHFADKELSRLPEKTARV</sequence>
<comment type="function">
    <text evidence="9">Component of the Mediator complex, a coactivator involved in regulated transcription of nearly all RNA polymerase II-dependent genes. Mediator functions as a bridge to convey information from gene-specific regulatory proteins to the basal RNA polymerase II transcription machinery. Mediator is recruited to promoters by direct interactions with regulatory proteins and serves as a scaffold for the assembly of a functional preinitiation complex with RNA polymerase II and the general transcription factors.</text>
</comment>
<dbReference type="GO" id="GO:0003713">
    <property type="term" value="F:transcription coactivator activity"/>
    <property type="evidence" value="ECO:0007669"/>
    <property type="project" value="TreeGrafter"/>
</dbReference>
<name>A0AAV6WDV2_9LAMI</name>
<dbReference type="Pfam" id="PF18296">
    <property type="entry name" value="MID_MedPIWI"/>
    <property type="match status" value="1"/>
</dbReference>
<keyword evidence="5 9" id="KW-0805">Transcription regulation</keyword>
<gene>
    <name evidence="14" type="ORF">BUALT_Bualt15G0028200</name>
</gene>
<dbReference type="InterPro" id="IPR021643">
    <property type="entry name" value="Mediator_Med13_N"/>
</dbReference>
<feature type="compositionally biased region" description="Low complexity" evidence="10">
    <location>
        <begin position="450"/>
        <end position="468"/>
    </location>
</feature>
<evidence type="ECO:0000256" key="10">
    <source>
        <dbReference type="SAM" id="MobiDB-lite"/>
    </source>
</evidence>
<feature type="compositionally biased region" description="Polar residues" evidence="10">
    <location>
        <begin position="1722"/>
        <end position="1743"/>
    </location>
</feature>
<evidence type="ECO:0000259" key="11">
    <source>
        <dbReference type="Pfam" id="PF06333"/>
    </source>
</evidence>
<evidence type="ECO:0000256" key="3">
    <source>
        <dbReference type="ARBA" id="ARBA00019618"/>
    </source>
</evidence>
<comment type="subcellular location">
    <subcellularLocation>
        <location evidence="1 9">Nucleus</location>
    </subcellularLocation>
</comment>
<dbReference type="InterPro" id="IPR009401">
    <property type="entry name" value="Med13_C"/>
</dbReference>
<evidence type="ECO:0000256" key="8">
    <source>
        <dbReference type="ARBA" id="ARBA00023242"/>
    </source>
</evidence>
<evidence type="ECO:0000313" key="14">
    <source>
        <dbReference type="EMBL" id="KAG8368274.1"/>
    </source>
</evidence>
<evidence type="ECO:0000256" key="5">
    <source>
        <dbReference type="ARBA" id="ARBA00023015"/>
    </source>
</evidence>
<accession>A0AAV6WDV2</accession>
<dbReference type="InterPro" id="IPR051139">
    <property type="entry name" value="Mediator_complx_sub13"/>
</dbReference>
<feature type="compositionally biased region" description="Basic and acidic residues" evidence="10">
    <location>
        <begin position="469"/>
        <end position="478"/>
    </location>
</feature>
<comment type="subunit">
    <text evidence="9">Component of the Mediator complex.</text>
</comment>
<dbReference type="Pfam" id="PF11597">
    <property type="entry name" value="Med13_N"/>
    <property type="match status" value="1"/>
</dbReference>
<feature type="domain" description="Mediator complex subunit Med13 C-terminal" evidence="11">
    <location>
        <begin position="1602"/>
        <end position="1982"/>
    </location>
</feature>
<evidence type="ECO:0000256" key="9">
    <source>
        <dbReference type="RuleBase" id="RU364134"/>
    </source>
</evidence>
<evidence type="ECO:0000313" key="15">
    <source>
        <dbReference type="Proteomes" id="UP000826271"/>
    </source>
</evidence>
<evidence type="ECO:0000256" key="1">
    <source>
        <dbReference type="ARBA" id="ARBA00004123"/>
    </source>
</evidence>
<reference evidence="14" key="1">
    <citation type="submission" date="2019-10" db="EMBL/GenBank/DDBJ databases">
        <authorList>
            <person name="Zhang R."/>
            <person name="Pan Y."/>
            <person name="Wang J."/>
            <person name="Ma R."/>
            <person name="Yu S."/>
        </authorList>
    </citation>
    <scope>NUCLEOTIDE SEQUENCE</scope>
    <source>
        <strain evidence="14">LA-IB0</strain>
        <tissue evidence="14">Leaf</tissue>
    </source>
</reference>
<dbReference type="PANTHER" id="PTHR48249:SF3">
    <property type="entry name" value="MEDIATOR OF RNA POLYMERASE II TRANSCRIPTION SUBUNIT 13"/>
    <property type="match status" value="1"/>
</dbReference>
<feature type="domain" description="Mediator complex subunit Med13 N-terminal" evidence="12">
    <location>
        <begin position="57"/>
        <end position="297"/>
    </location>
</feature>
<dbReference type="EMBL" id="WHWC01000015">
    <property type="protein sequence ID" value="KAG8368274.1"/>
    <property type="molecule type" value="Genomic_DNA"/>
</dbReference>